<dbReference type="Gene3D" id="1.10.10.10">
    <property type="entry name" value="Winged helix-like DNA-binding domain superfamily/Winged helix DNA-binding domain"/>
    <property type="match status" value="1"/>
</dbReference>
<dbReference type="AlphaFoldDB" id="A0A2Z6G8L5"/>
<dbReference type="InterPro" id="IPR036388">
    <property type="entry name" value="WH-like_DNA-bd_sf"/>
</dbReference>
<dbReference type="EMBL" id="AP018738">
    <property type="protein sequence ID" value="BBE49734.1"/>
    <property type="molecule type" value="Genomic_DNA"/>
</dbReference>
<accession>A0A2Z6G8L5</accession>
<dbReference type="RefSeq" id="WP_062625798.1">
    <property type="nucleotide sequence ID" value="NZ_AP018738.1"/>
</dbReference>
<protein>
    <submittedName>
        <fullName evidence="1">Uncharacterized protein</fullName>
    </submittedName>
</protein>
<reference evidence="1 2" key="1">
    <citation type="submission" date="2018-06" db="EMBL/GenBank/DDBJ databases">
        <title>OYT1 Genome Sequencing.</title>
        <authorList>
            <person name="Kato S."/>
            <person name="Itoh T."/>
            <person name="Ohkuma M."/>
        </authorList>
    </citation>
    <scope>NUCLEOTIDE SEQUENCE [LARGE SCALE GENOMIC DNA]</scope>
    <source>
        <strain evidence="1 2">OYT1</strain>
    </source>
</reference>
<dbReference type="KEGG" id="fam:OYT1_ch0159"/>
<name>A0A2Z6G8L5_9PROT</name>
<organism evidence="1 2">
    <name type="scientific">Ferriphaselus amnicola</name>
    <dbReference type="NCBI Taxonomy" id="1188319"/>
    <lineage>
        <taxon>Bacteria</taxon>
        <taxon>Pseudomonadati</taxon>
        <taxon>Pseudomonadota</taxon>
        <taxon>Betaproteobacteria</taxon>
        <taxon>Nitrosomonadales</taxon>
        <taxon>Gallionellaceae</taxon>
        <taxon>Ferriphaselus</taxon>
    </lineage>
</organism>
<dbReference type="SUPFAM" id="SSF46785">
    <property type="entry name" value="Winged helix' DNA-binding domain"/>
    <property type="match status" value="1"/>
</dbReference>
<sequence>MYEEYKLPGTNLPWLSWATRIERANEKSQLILEFLADHERFTNISNVMDLLDISESVARRQLSRLLGQGMLVKDVVMLAGRQTHLFGISAAGIKAACAVTNPRTFEAGKCKSEFAAHYLETQQIRIILQRMSDKHVVLNEPAIRGMNPPLKHRPDLLLKAGSDLKLYPDETWAIEVELTPKAKDRMAMIVQHHLDAVERRGAYDRVLYLVPRHQLSGFGRLLLSALQCSKAPQVMDNDHYYAQQDERPKRFWVAAIESLPSPTSVQIEPVSVGKKPVHELMWSYLPEYDH</sequence>
<gene>
    <name evidence="1" type="ORF">OYT1_ch0159</name>
</gene>
<evidence type="ECO:0000313" key="2">
    <source>
        <dbReference type="Proteomes" id="UP000033070"/>
    </source>
</evidence>
<dbReference type="Proteomes" id="UP000033070">
    <property type="component" value="Chromosome"/>
</dbReference>
<proteinExistence type="predicted"/>
<dbReference type="InterPro" id="IPR036390">
    <property type="entry name" value="WH_DNA-bd_sf"/>
</dbReference>
<keyword evidence="2" id="KW-1185">Reference proteome</keyword>
<evidence type="ECO:0000313" key="1">
    <source>
        <dbReference type="EMBL" id="BBE49734.1"/>
    </source>
</evidence>